<sequence length="467" mass="50215">MRIQSWLWPLLGCSGASALTVDTSQSDSIKSAASLVATNLISYYHGNESGQTPGLLPPPYFWWEGGGMFMTLIDYWRYTGDTSYNNLVSEALLFQTGPMADYMPQNQTKDEGNDDQGFWGMAAMLAAETNFQNPPADQPQWLALAQAVFNEMAGRWDTSTCGGGLRWQIFPFNNGYTYKNSIANGCFFNLGARLARYTGNQTYADWAERIWQWEQSVGLIDGEYNIFDGSSDVDNCASVDHLQWSYNAGIYLHGAANMFNYTDGNSTWQQRTNQLMNTSLNIFASPKTNSIITEQACEKANTCDTDQLSFKAYFITWLASTAILAPFTSKTLFPLLQISAKAAGTQCAGPNNACGFKWTDEKYDGNVGIGQQMSALGAIVSAMVAVPGVDNKGFVPVTNGTGGTSIGDSNAGSGGGNVGGNGMGGSGSGREEESLLVTRGDRVGAGFATLAVLLSLFGGAGFMVLEK</sequence>
<keyword evidence="6 10" id="KW-0378">Hydrolase</keyword>
<dbReference type="Gene3D" id="1.50.10.20">
    <property type="match status" value="1"/>
</dbReference>
<evidence type="ECO:0000256" key="12">
    <source>
        <dbReference type="SAM" id="Phobius"/>
    </source>
</evidence>
<evidence type="ECO:0000256" key="11">
    <source>
        <dbReference type="SAM" id="MobiDB-lite"/>
    </source>
</evidence>
<feature type="chain" id="PRO_5009444903" description="Mannan endo-1,6-alpha-mannosidase" evidence="13">
    <location>
        <begin position="19"/>
        <end position="467"/>
    </location>
</feature>
<protein>
    <recommendedName>
        <fullName evidence="4 10">Mannan endo-1,6-alpha-mannosidase</fullName>
        <ecNumber evidence="4 10">3.2.1.101</ecNumber>
    </recommendedName>
</protein>
<accession>A0A1D9Q1E1</accession>
<evidence type="ECO:0000256" key="10">
    <source>
        <dbReference type="PIRNR" id="PIRNR016302"/>
    </source>
</evidence>
<dbReference type="InterPro" id="IPR014480">
    <property type="entry name" value="Mannan-1_6-alpha_mannosidase"/>
</dbReference>
<keyword evidence="5 13" id="KW-0732">Signal</keyword>
<dbReference type="AlphaFoldDB" id="A0A1D9Q1E1"/>
<dbReference type="FunFam" id="1.50.10.20:FF:000006">
    <property type="entry name" value="Mannan endo-1,6-alpha-mannosidase"/>
    <property type="match status" value="1"/>
</dbReference>
<dbReference type="PIRSF" id="PIRSF016302">
    <property type="entry name" value="Man_a_manosd"/>
    <property type="match status" value="1"/>
</dbReference>
<dbReference type="GO" id="GO:0012505">
    <property type="term" value="C:endomembrane system"/>
    <property type="evidence" value="ECO:0007669"/>
    <property type="project" value="UniProtKB-SubCell"/>
</dbReference>
<feature type="signal peptide" evidence="13">
    <location>
        <begin position="1"/>
        <end position="18"/>
    </location>
</feature>
<dbReference type="EC" id="3.2.1.101" evidence="4 10"/>
<evidence type="ECO:0000256" key="8">
    <source>
        <dbReference type="ARBA" id="ARBA00023180"/>
    </source>
</evidence>
<evidence type="ECO:0000256" key="2">
    <source>
        <dbReference type="ARBA" id="ARBA00004308"/>
    </source>
</evidence>
<evidence type="ECO:0000256" key="13">
    <source>
        <dbReference type="SAM" id="SignalP"/>
    </source>
</evidence>
<organism evidence="14 15">
    <name type="scientific">Sclerotinia sclerotiorum (strain ATCC 18683 / 1980 / Ss-1)</name>
    <name type="common">White mold</name>
    <name type="synonym">Whetzelinia sclerotiorum</name>
    <dbReference type="NCBI Taxonomy" id="665079"/>
    <lineage>
        <taxon>Eukaryota</taxon>
        <taxon>Fungi</taxon>
        <taxon>Dikarya</taxon>
        <taxon>Ascomycota</taxon>
        <taxon>Pezizomycotina</taxon>
        <taxon>Leotiomycetes</taxon>
        <taxon>Helotiales</taxon>
        <taxon>Sclerotiniaceae</taxon>
        <taxon>Sclerotinia</taxon>
    </lineage>
</organism>
<dbReference type="EMBL" id="CP017817">
    <property type="protein sequence ID" value="APA08737.1"/>
    <property type="molecule type" value="Genomic_DNA"/>
</dbReference>
<keyword evidence="9 10" id="KW-0326">Glycosidase</keyword>
<dbReference type="Proteomes" id="UP000177798">
    <property type="component" value="Chromosome 4"/>
</dbReference>
<evidence type="ECO:0000256" key="9">
    <source>
        <dbReference type="ARBA" id="ARBA00023295"/>
    </source>
</evidence>
<dbReference type="OrthoDB" id="4187847at2759"/>
<evidence type="ECO:0000313" key="15">
    <source>
        <dbReference type="Proteomes" id="UP000177798"/>
    </source>
</evidence>
<evidence type="ECO:0000256" key="6">
    <source>
        <dbReference type="ARBA" id="ARBA00022801"/>
    </source>
</evidence>
<evidence type="ECO:0000256" key="3">
    <source>
        <dbReference type="ARBA" id="ARBA00009699"/>
    </source>
</evidence>
<gene>
    <name evidence="14" type="ORF">sscle_04g035070</name>
</gene>
<evidence type="ECO:0000256" key="4">
    <source>
        <dbReference type="ARBA" id="ARBA00012350"/>
    </source>
</evidence>
<dbReference type="PANTHER" id="PTHR12145:SF41">
    <property type="entry name" value="MANNAN ENDO-1,6-ALPHA-MANNOSIDASE"/>
    <property type="match status" value="1"/>
</dbReference>
<proteinExistence type="inferred from homology"/>
<dbReference type="InterPro" id="IPR008928">
    <property type="entry name" value="6-hairpin_glycosidase_sf"/>
</dbReference>
<comment type="similarity">
    <text evidence="3 10">Belongs to the glycosyl hydrolase 76 family.</text>
</comment>
<feature type="compositionally biased region" description="Gly residues" evidence="11">
    <location>
        <begin position="412"/>
        <end position="428"/>
    </location>
</feature>
<dbReference type="VEuPathDB" id="FungiDB:sscle_04g035070"/>
<keyword evidence="12" id="KW-1133">Transmembrane helix</keyword>
<dbReference type="PANTHER" id="PTHR12145">
    <property type="entry name" value="MANNAN ENDO-1,6-ALPHA-MANNOSIDASE DCW1"/>
    <property type="match status" value="1"/>
</dbReference>
<name>A0A1D9Q1E1_SCLS1</name>
<keyword evidence="8" id="KW-0325">Glycoprotein</keyword>
<keyword evidence="7 12" id="KW-0472">Membrane</keyword>
<comment type="subcellular location">
    <subcellularLocation>
        <location evidence="2">Endomembrane system</location>
    </subcellularLocation>
</comment>
<reference evidence="15" key="1">
    <citation type="journal article" date="2017" name="Genome Biol. Evol.">
        <title>The complete genome sequence of the phytopathogenic fungus Sclerotinia sclerotiorum reveals insights into the genome architecture of broad host range pathogens.</title>
        <authorList>
            <person name="Derbyshire M."/>
            <person name="Denton-Giles M."/>
            <person name="Hegedus D."/>
            <person name="Seifbarghy S."/>
            <person name="Rollins J."/>
            <person name="van Kan J."/>
            <person name="Seidl M.F."/>
            <person name="Faino L."/>
            <person name="Mbengue M."/>
            <person name="Navaud O."/>
            <person name="Raffaele S."/>
            <person name="Hammond-Kosack K."/>
            <person name="Heard S."/>
            <person name="Oliver R."/>
        </authorList>
    </citation>
    <scope>NUCLEOTIDE SEQUENCE [LARGE SCALE GENOMIC DNA]</scope>
    <source>
        <strain evidence="15">ATCC 18683 / 1980 / Ss-1</strain>
    </source>
</reference>
<feature type="region of interest" description="Disordered" evidence="11">
    <location>
        <begin position="405"/>
        <end position="433"/>
    </location>
</feature>
<keyword evidence="12" id="KW-0812">Transmembrane</keyword>
<dbReference type="SUPFAM" id="SSF48208">
    <property type="entry name" value="Six-hairpin glycosidases"/>
    <property type="match status" value="1"/>
</dbReference>
<dbReference type="InterPro" id="IPR005198">
    <property type="entry name" value="Glyco_hydro_76"/>
</dbReference>
<feature type="transmembrane region" description="Helical" evidence="12">
    <location>
        <begin position="443"/>
        <end position="465"/>
    </location>
</feature>
<dbReference type="GO" id="GO:0016052">
    <property type="term" value="P:carbohydrate catabolic process"/>
    <property type="evidence" value="ECO:0007669"/>
    <property type="project" value="InterPro"/>
</dbReference>
<comment type="catalytic activity">
    <reaction evidence="1 10">
        <text>Random hydrolysis of (1-&gt;6)-alpha-D-mannosidic linkages in unbranched (1-&gt;6)-mannans.</text>
        <dbReference type="EC" id="3.2.1.101"/>
    </reaction>
</comment>
<evidence type="ECO:0000256" key="7">
    <source>
        <dbReference type="ARBA" id="ARBA00023136"/>
    </source>
</evidence>
<evidence type="ECO:0000256" key="1">
    <source>
        <dbReference type="ARBA" id="ARBA00001452"/>
    </source>
</evidence>
<dbReference type="Pfam" id="PF03663">
    <property type="entry name" value="Glyco_hydro_76"/>
    <property type="match status" value="1"/>
</dbReference>
<evidence type="ECO:0000256" key="5">
    <source>
        <dbReference type="ARBA" id="ARBA00022729"/>
    </source>
</evidence>
<dbReference type="GO" id="GO:0008496">
    <property type="term" value="F:mannan endo-1,6-alpha-mannosidase activity"/>
    <property type="evidence" value="ECO:0007669"/>
    <property type="project" value="UniProtKB-UniRule"/>
</dbReference>
<evidence type="ECO:0000313" key="14">
    <source>
        <dbReference type="EMBL" id="APA08737.1"/>
    </source>
</evidence>